<evidence type="ECO:0000256" key="10">
    <source>
        <dbReference type="ARBA" id="ARBA00022840"/>
    </source>
</evidence>
<dbReference type="Gene3D" id="3.90.650.10">
    <property type="entry name" value="PurM-like C-terminal domain"/>
    <property type="match status" value="1"/>
</dbReference>
<proteinExistence type="inferred from homology"/>
<dbReference type="EC" id="6.3.3.1" evidence="4 15"/>
<evidence type="ECO:0000256" key="6">
    <source>
        <dbReference type="ARBA" id="ARBA00022490"/>
    </source>
</evidence>
<dbReference type="CDD" id="cd02196">
    <property type="entry name" value="PurM"/>
    <property type="match status" value="1"/>
</dbReference>
<keyword evidence="8 15" id="KW-0547">Nucleotide-binding</keyword>
<evidence type="ECO:0000256" key="8">
    <source>
        <dbReference type="ARBA" id="ARBA00022741"/>
    </source>
</evidence>
<name>A0A562RKG1_9BACT</name>
<evidence type="ECO:0000313" key="18">
    <source>
        <dbReference type="EMBL" id="TWI68900.1"/>
    </source>
</evidence>
<comment type="similarity">
    <text evidence="3 15">Belongs to the AIR synthase family.</text>
</comment>
<protein>
    <recommendedName>
        <fullName evidence="5 15">Phosphoribosylformylglycinamidine cyclo-ligase</fullName>
        <ecNumber evidence="4 15">6.3.3.1</ecNumber>
    </recommendedName>
    <alternativeName>
        <fullName evidence="12 15">AIR synthase</fullName>
    </alternativeName>
    <alternativeName>
        <fullName evidence="13 15">AIRS</fullName>
    </alternativeName>
    <alternativeName>
        <fullName evidence="11 15">Phosphoribosyl-aminoimidazole synthetase</fullName>
    </alternativeName>
</protein>
<evidence type="ECO:0000313" key="19">
    <source>
        <dbReference type="Proteomes" id="UP000318307"/>
    </source>
</evidence>
<dbReference type="SUPFAM" id="SSF56042">
    <property type="entry name" value="PurM C-terminal domain-like"/>
    <property type="match status" value="1"/>
</dbReference>
<reference evidence="18 19" key="1">
    <citation type="submission" date="2019-07" db="EMBL/GenBank/DDBJ databases">
        <title>Genome sequencing of 100 strains of the haloalkaliphilic chemolithoautotrophic sulfur-oxidizing bacterium Thioalkalivibrio.</title>
        <authorList>
            <person name="Muyzer G."/>
        </authorList>
    </citation>
    <scope>NUCLEOTIDE SEQUENCE [LARGE SCALE GENOMIC DNA]</scope>
    <source>
        <strain evidence="18 19">ASO4-4</strain>
    </source>
</reference>
<keyword evidence="10 15" id="KW-0067">ATP-binding</keyword>
<dbReference type="Gene3D" id="3.30.1330.10">
    <property type="entry name" value="PurM-like, N-terminal domain"/>
    <property type="match status" value="1"/>
</dbReference>
<evidence type="ECO:0000256" key="14">
    <source>
        <dbReference type="ARBA" id="ARBA00049057"/>
    </source>
</evidence>
<evidence type="ECO:0000256" key="2">
    <source>
        <dbReference type="ARBA" id="ARBA00004686"/>
    </source>
</evidence>
<evidence type="ECO:0000256" key="15">
    <source>
        <dbReference type="HAMAP-Rule" id="MF_00741"/>
    </source>
</evidence>
<dbReference type="GO" id="GO:0006189">
    <property type="term" value="P:'de novo' IMP biosynthetic process"/>
    <property type="evidence" value="ECO:0007669"/>
    <property type="project" value="UniProtKB-UniRule"/>
</dbReference>
<keyword evidence="6 15" id="KW-0963">Cytoplasm</keyword>
<dbReference type="GO" id="GO:0004637">
    <property type="term" value="F:phosphoribosylamine-glycine ligase activity"/>
    <property type="evidence" value="ECO:0007669"/>
    <property type="project" value="TreeGrafter"/>
</dbReference>
<comment type="caution">
    <text evidence="18">The sequence shown here is derived from an EMBL/GenBank/DDBJ whole genome shotgun (WGS) entry which is preliminary data.</text>
</comment>
<gene>
    <name evidence="15" type="primary">purM</name>
    <name evidence="18" type="ORF">LZ24_02372</name>
</gene>
<evidence type="ECO:0000259" key="16">
    <source>
        <dbReference type="Pfam" id="PF00586"/>
    </source>
</evidence>
<feature type="domain" description="PurM-like C-terminal" evidence="17">
    <location>
        <begin position="177"/>
        <end position="342"/>
    </location>
</feature>
<dbReference type="InterPro" id="IPR010918">
    <property type="entry name" value="PurM-like_C_dom"/>
</dbReference>
<dbReference type="GO" id="GO:0004641">
    <property type="term" value="F:phosphoribosylformylglycinamidine cyclo-ligase activity"/>
    <property type="evidence" value="ECO:0007669"/>
    <property type="project" value="UniProtKB-UniRule"/>
</dbReference>
<evidence type="ECO:0000256" key="1">
    <source>
        <dbReference type="ARBA" id="ARBA00004496"/>
    </source>
</evidence>
<evidence type="ECO:0000256" key="12">
    <source>
        <dbReference type="ARBA" id="ARBA00032931"/>
    </source>
</evidence>
<evidence type="ECO:0000256" key="13">
    <source>
        <dbReference type="ARBA" id="ARBA00033093"/>
    </source>
</evidence>
<evidence type="ECO:0000256" key="5">
    <source>
        <dbReference type="ARBA" id="ARBA00020367"/>
    </source>
</evidence>
<comment type="catalytic activity">
    <reaction evidence="14 15">
        <text>2-formamido-N(1)-(5-O-phospho-beta-D-ribosyl)acetamidine + ATP = 5-amino-1-(5-phospho-beta-D-ribosyl)imidazole + ADP + phosphate + H(+)</text>
        <dbReference type="Rhea" id="RHEA:23032"/>
        <dbReference type="ChEBI" id="CHEBI:15378"/>
        <dbReference type="ChEBI" id="CHEBI:30616"/>
        <dbReference type="ChEBI" id="CHEBI:43474"/>
        <dbReference type="ChEBI" id="CHEBI:137981"/>
        <dbReference type="ChEBI" id="CHEBI:147287"/>
        <dbReference type="ChEBI" id="CHEBI:456216"/>
        <dbReference type="EC" id="6.3.3.1"/>
    </reaction>
</comment>
<evidence type="ECO:0000256" key="11">
    <source>
        <dbReference type="ARBA" id="ARBA00031908"/>
    </source>
</evidence>
<keyword evidence="7 15" id="KW-0436">Ligase</keyword>
<dbReference type="InterPro" id="IPR036921">
    <property type="entry name" value="PurM-like_N_sf"/>
</dbReference>
<dbReference type="PANTHER" id="PTHR10520">
    <property type="entry name" value="TRIFUNCTIONAL PURINE BIOSYNTHETIC PROTEIN ADENOSINE-3-RELATED"/>
    <property type="match status" value="1"/>
</dbReference>
<evidence type="ECO:0000256" key="3">
    <source>
        <dbReference type="ARBA" id="ARBA00010280"/>
    </source>
</evidence>
<dbReference type="GO" id="GO:0046084">
    <property type="term" value="P:adenine biosynthetic process"/>
    <property type="evidence" value="ECO:0007669"/>
    <property type="project" value="TreeGrafter"/>
</dbReference>
<dbReference type="FunFam" id="3.30.1330.10:FF:000001">
    <property type="entry name" value="Phosphoribosylformylglycinamidine cyclo-ligase"/>
    <property type="match status" value="1"/>
</dbReference>
<dbReference type="GO" id="GO:0005829">
    <property type="term" value="C:cytosol"/>
    <property type="evidence" value="ECO:0007669"/>
    <property type="project" value="TreeGrafter"/>
</dbReference>
<dbReference type="Pfam" id="PF00586">
    <property type="entry name" value="AIRS"/>
    <property type="match status" value="1"/>
</dbReference>
<dbReference type="OrthoDB" id="9777881at2"/>
<dbReference type="UniPathway" id="UPA00074">
    <property type="reaction ID" value="UER00129"/>
</dbReference>
<comment type="pathway">
    <text evidence="2 15">Purine metabolism; IMP biosynthesis via de novo pathway; 5-amino-1-(5-phospho-D-ribosyl)imidazole from N(2)-formyl-N(1)-(5-phospho-D-ribosyl)glycinamide: step 2/2.</text>
</comment>
<evidence type="ECO:0000256" key="4">
    <source>
        <dbReference type="ARBA" id="ARBA00013047"/>
    </source>
</evidence>
<dbReference type="SUPFAM" id="SSF55326">
    <property type="entry name" value="PurM N-terminal domain-like"/>
    <property type="match status" value="1"/>
</dbReference>
<dbReference type="InterPro" id="IPR004733">
    <property type="entry name" value="PurM_cligase"/>
</dbReference>
<organism evidence="18 19">
    <name type="scientific">Desulfobotulus alkaliphilus</name>
    <dbReference type="NCBI Taxonomy" id="622671"/>
    <lineage>
        <taxon>Bacteria</taxon>
        <taxon>Pseudomonadati</taxon>
        <taxon>Thermodesulfobacteriota</taxon>
        <taxon>Desulfobacteria</taxon>
        <taxon>Desulfobacterales</taxon>
        <taxon>Desulfobacteraceae</taxon>
        <taxon>Desulfobotulus</taxon>
    </lineage>
</organism>
<keyword evidence="9 15" id="KW-0658">Purine biosynthesis</keyword>
<dbReference type="Pfam" id="PF02769">
    <property type="entry name" value="AIRS_C"/>
    <property type="match status" value="1"/>
</dbReference>
<dbReference type="HAMAP" id="MF_00741">
    <property type="entry name" value="AIRS"/>
    <property type="match status" value="1"/>
</dbReference>
<dbReference type="InterPro" id="IPR036676">
    <property type="entry name" value="PurM-like_C_sf"/>
</dbReference>
<dbReference type="GO" id="GO:0005524">
    <property type="term" value="F:ATP binding"/>
    <property type="evidence" value="ECO:0007669"/>
    <property type="project" value="UniProtKB-KW"/>
</dbReference>
<dbReference type="RefSeq" id="WP_144685482.1">
    <property type="nucleotide sequence ID" value="NZ_VLLC01000019.1"/>
</dbReference>
<evidence type="ECO:0000256" key="9">
    <source>
        <dbReference type="ARBA" id="ARBA00022755"/>
    </source>
</evidence>
<comment type="subcellular location">
    <subcellularLocation>
        <location evidence="1 15">Cytoplasm</location>
    </subcellularLocation>
</comment>
<keyword evidence="19" id="KW-1185">Reference proteome</keyword>
<dbReference type="Proteomes" id="UP000318307">
    <property type="component" value="Unassembled WGS sequence"/>
</dbReference>
<sequence length="348" mass="37241">MSKPLTYADAGVDIDKANSLVQTIKKIANNTPRSGVMGEIGGFCGLFSLNLSNIERPVLVSSTDGVGTKLKIAFMTGRHDTIGIDLVAMCVNDILVQGAKPLFFLDYFSIGKLENDVASAVIQGVAEGCRQAQCALIGGETAEMPGLYAEGEYDLAGFSVGIVDNEKIIDGSSIRGGHQLVGIASSGLHSNGFSLVRKICFDTLGLKVDSFVESLNAAIGDILLTPTRIYVDSVLSLIKDQPVHGLSHITGGGITENIVRVLPQACKVCIRKGSWDIPPVFTFLQEAGNVELHEMHRTFNMGIGMVAIVPEKATADVMDRLRILGEQAFIIGDVVERTGDEPQVMWMD</sequence>
<evidence type="ECO:0000256" key="7">
    <source>
        <dbReference type="ARBA" id="ARBA00022598"/>
    </source>
</evidence>
<dbReference type="FunFam" id="3.90.650.10:FF:000011">
    <property type="entry name" value="Phosphoribosylformylglycinamidine cyclo-ligase"/>
    <property type="match status" value="1"/>
</dbReference>
<accession>A0A562RKG1</accession>
<evidence type="ECO:0000259" key="17">
    <source>
        <dbReference type="Pfam" id="PF02769"/>
    </source>
</evidence>
<dbReference type="PANTHER" id="PTHR10520:SF12">
    <property type="entry name" value="TRIFUNCTIONAL PURINE BIOSYNTHETIC PROTEIN ADENOSINE-3"/>
    <property type="match status" value="1"/>
</dbReference>
<dbReference type="AlphaFoldDB" id="A0A562RKG1"/>
<dbReference type="EMBL" id="VLLC01000019">
    <property type="protein sequence ID" value="TWI68900.1"/>
    <property type="molecule type" value="Genomic_DNA"/>
</dbReference>
<feature type="domain" description="PurM-like N-terminal" evidence="16">
    <location>
        <begin position="58"/>
        <end position="163"/>
    </location>
</feature>
<dbReference type="NCBIfam" id="TIGR00878">
    <property type="entry name" value="purM"/>
    <property type="match status" value="1"/>
</dbReference>
<dbReference type="InterPro" id="IPR016188">
    <property type="entry name" value="PurM-like_N"/>
</dbReference>